<sequence>MMDKDGLQYNNRGVHFVARKISTMAQVFFTTVPQRRQATQPADTMTPPLEKSTEVERQLDYVQGWGRSPPPSSNSRVAAAHATSSYDLAVSWPTARTSSMGKDSNFPMKQSRPPKYHVSHCRGAGTPSPCDGHEGTPMTRRHRPRRHKHTPAVNVGFLNLHGVRRMLE</sequence>
<reference evidence="2" key="2">
    <citation type="submission" date="2021-09" db="EMBL/GenBank/DDBJ databases">
        <authorList>
            <person name="Jia N."/>
            <person name="Wang J."/>
            <person name="Shi W."/>
            <person name="Du L."/>
            <person name="Sun Y."/>
            <person name="Zhan W."/>
            <person name="Jiang J."/>
            <person name="Wang Q."/>
            <person name="Zhang B."/>
            <person name="Ji P."/>
            <person name="Sakyi L.B."/>
            <person name="Cui X."/>
            <person name="Yuan T."/>
            <person name="Jiang B."/>
            <person name="Yang W."/>
            <person name="Lam T.T.-Y."/>
            <person name="Chang Q."/>
            <person name="Ding S."/>
            <person name="Wang X."/>
            <person name="Zhu J."/>
            <person name="Ruan X."/>
            <person name="Zhao L."/>
            <person name="Wei J."/>
            <person name="Que T."/>
            <person name="Du C."/>
            <person name="Cheng J."/>
            <person name="Dai P."/>
            <person name="Han X."/>
            <person name="Huang E."/>
            <person name="Gao Y."/>
            <person name="Liu J."/>
            <person name="Shao H."/>
            <person name="Ye R."/>
            <person name="Li L."/>
            <person name="Wei W."/>
            <person name="Wang X."/>
            <person name="Wang C."/>
            <person name="Huo Q."/>
            <person name="Li W."/>
            <person name="Guo W."/>
            <person name="Chen H."/>
            <person name="Chen S."/>
            <person name="Zhou L."/>
            <person name="Zhou L."/>
            <person name="Ni X."/>
            <person name="Tian J."/>
            <person name="Zhou Y."/>
            <person name="Sheng Y."/>
            <person name="Liu T."/>
            <person name="Pan Y."/>
            <person name="Xia L."/>
            <person name="Li J."/>
            <person name="Zhao F."/>
            <person name="Cao W."/>
        </authorList>
    </citation>
    <scope>NUCLEOTIDE SEQUENCE</scope>
    <source>
        <strain evidence="2">Rmic-2018</strain>
        <tissue evidence="2">Larvae</tissue>
    </source>
</reference>
<evidence type="ECO:0000313" key="2">
    <source>
        <dbReference type="EMBL" id="KAH7938667.1"/>
    </source>
</evidence>
<keyword evidence="3" id="KW-1185">Reference proteome</keyword>
<name>A0A9J6CWT3_RHIMP</name>
<evidence type="ECO:0000256" key="1">
    <source>
        <dbReference type="SAM" id="MobiDB-lite"/>
    </source>
</evidence>
<dbReference type="Proteomes" id="UP000821866">
    <property type="component" value="Unassembled WGS sequence"/>
</dbReference>
<accession>A0A9J6CWT3</accession>
<organism evidence="2 3">
    <name type="scientific">Rhipicephalus microplus</name>
    <name type="common">Cattle tick</name>
    <name type="synonym">Boophilus microplus</name>
    <dbReference type="NCBI Taxonomy" id="6941"/>
    <lineage>
        <taxon>Eukaryota</taxon>
        <taxon>Metazoa</taxon>
        <taxon>Ecdysozoa</taxon>
        <taxon>Arthropoda</taxon>
        <taxon>Chelicerata</taxon>
        <taxon>Arachnida</taxon>
        <taxon>Acari</taxon>
        <taxon>Parasitiformes</taxon>
        <taxon>Ixodida</taxon>
        <taxon>Ixodoidea</taxon>
        <taxon>Ixodidae</taxon>
        <taxon>Rhipicephalinae</taxon>
        <taxon>Rhipicephalus</taxon>
        <taxon>Boophilus</taxon>
    </lineage>
</organism>
<gene>
    <name evidence="2" type="ORF">HPB51_028813</name>
</gene>
<protein>
    <submittedName>
        <fullName evidence="2">Uncharacterized protein</fullName>
    </submittedName>
</protein>
<comment type="caution">
    <text evidence="2">The sequence shown here is derived from an EMBL/GenBank/DDBJ whole genome shotgun (WGS) entry which is preliminary data.</text>
</comment>
<proteinExistence type="predicted"/>
<dbReference type="EMBL" id="JABSTU010005788">
    <property type="protein sequence ID" value="KAH7938667.1"/>
    <property type="molecule type" value="Genomic_DNA"/>
</dbReference>
<dbReference type="AlphaFoldDB" id="A0A9J6CWT3"/>
<evidence type="ECO:0000313" key="3">
    <source>
        <dbReference type="Proteomes" id="UP000821866"/>
    </source>
</evidence>
<feature type="region of interest" description="Disordered" evidence="1">
    <location>
        <begin position="96"/>
        <end position="147"/>
    </location>
</feature>
<reference evidence="2" key="1">
    <citation type="journal article" date="2020" name="Cell">
        <title>Large-Scale Comparative Analyses of Tick Genomes Elucidate Their Genetic Diversity and Vector Capacities.</title>
        <authorList>
            <consortium name="Tick Genome and Microbiome Consortium (TIGMIC)"/>
            <person name="Jia N."/>
            <person name="Wang J."/>
            <person name="Shi W."/>
            <person name="Du L."/>
            <person name="Sun Y."/>
            <person name="Zhan W."/>
            <person name="Jiang J.F."/>
            <person name="Wang Q."/>
            <person name="Zhang B."/>
            <person name="Ji P."/>
            <person name="Bell-Sakyi L."/>
            <person name="Cui X.M."/>
            <person name="Yuan T.T."/>
            <person name="Jiang B.G."/>
            <person name="Yang W.F."/>
            <person name="Lam T.T."/>
            <person name="Chang Q.C."/>
            <person name="Ding S.J."/>
            <person name="Wang X.J."/>
            <person name="Zhu J.G."/>
            <person name="Ruan X.D."/>
            <person name="Zhao L."/>
            <person name="Wei J.T."/>
            <person name="Ye R.Z."/>
            <person name="Que T.C."/>
            <person name="Du C.H."/>
            <person name="Zhou Y.H."/>
            <person name="Cheng J.X."/>
            <person name="Dai P.F."/>
            <person name="Guo W.B."/>
            <person name="Han X.H."/>
            <person name="Huang E.J."/>
            <person name="Li L.F."/>
            <person name="Wei W."/>
            <person name="Gao Y.C."/>
            <person name="Liu J.Z."/>
            <person name="Shao H.Z."/>
            <person name="Wang X."/>
            <person name="Wang C.C."/>
            <person name="Yang T.C."/>
            <person name="Huo Q.B."/>
            <person name="Li W."/>
            <person name="Chen H.Y."/>
            <person name="Chen S.E."/>
            <person name="Zhou L.G."/>
            <person name="Ni X.B."/>
            <person name="Tian J.H."/>
            <person name="Sheng Y."/>
            <person name="Liu T."/>
            <person name="Pan Y.S."/>
            <person name="Xia L.Y."/>
            <person name="Li J."/>
            <person name="Zhao F."/>
            <person name="Cao W.C."/>
        </authorList>
    </citation>
    <scope>NUCLEOTIDE SEQUENCE</scope>
    <source>
        <strain evidence="2">Rmic-2018</strain>
    </source>
</reference>